<dbReference type="FunFam" id="3.40.50.300:FF:000006">
    <property type="entry name" value="DNA-binding transcriptional regulator NtrC"/>
    <property type="match status" value="1"/>
</dbReference>
<dbReference type="PANTHER" id="PTHR32071">
    <property type="entry name" value="TRANSCRIPTIONAL REGULATORY PROTEIN"/>
    <property type="match status" value="1"/>
</dbReference>
<reference evidence="8 9" key="1">
    <citation type="submission" date="2020-08" db="EMBL/GenBank/DDBJ databases">
        <title>Acidobacteriota in marine sediments use diverse sulfur dissimilation pathways.</title>
        <authorList>
            <person name="Wasmund K."/>
        </authorList>
    </citation>
    <scope>NUCLEOTIDE SEQUENCE [LARGE SCALE GENOMIC DNA]</scope>
    <source>
        <strain evidence="8">MAG AM4</strain>
    </source>
</reference>
<feature type="domain" description="Sigma-54 factor interaction" evidence="6">
    <location>
        <begin position="153"/>
        <end position="379"/>
    </location>
</feature>
<evidence type="ECO:0000256" key="4">
    <source>
        <dbReference type="ARBA" id="ARBA00023163"/>
    </source>
</evidence>
<dbReference type="SUPFAM" id="SSF52172">
    <property type="entry name" value="CheY-like"/>
    <property type="match status" value="1"/>
</dbReference>
<evidence type="ECO:0000256" key="1">
    <source>
        <dbReference type="ARBA" id="ARBA00022741"/>
    </source>
</evidence>
<dbReference type="PROSITE" id="PS50045">
    <property type="entry name" value="SIGMA54_INTERACT_4"/>
    <property type="match status" value="1"/>
</dbReference>
<dbReference type="Proteomes" id="UP000648239">
    <property type="component" value="Unassembled WGS sequence"/>
</dbReference>
<keyword evidence="1" id="KW-0547">Nucleotide-binding</keyword>
<sequence>MTDQKASTSPRILLLEGGPDERANAARILIAEGYQVQQMSLGPGVFRSLEDQSHDAVALFPDGAAIAGVTWIRSFRERFPRLPVFTLVTPRQISLAIECLEAGAEDYLLLPLNPVEMRARLGRVLERNDLDSRIAWFQDELAKKSQYRKPEVRSPAMRAALDRAIRVAPMRSNVLITGESGVGKELVARAIHLNSPRCDAPFIALNCAAMPSSLIESELFGHEKGAFTGAIARSRGKFEIATHGTLFLDEIGEMDLQSQAKLLRVLEEREFMRIGGDRSIRVDVRVIAATNADLEVMVAERRFRRDLYYRLKVVVIPVPPLRDRKQDIPYLVETFLDQLSRSNAVPRKVMSPEALAYLQAYPWPGNVRELKNVLESVLVSTRGERVEQDDLPGVFLKTEPVHSDT</sequence>
<dbReference type="InterPro" id="IPR027417">
    <property type="entry name" value="P-loop_NTPase"/>
</dbReference>
<keyword evidence="3" id="KW-0805">Transcription regulation</keyword>
<dbReference type="Gene3D" id="1.10.8.60">
    <property type="match status" value="1"/>
</dbReference>
<dbReference type="PROSITE" id="PS00688">
    <property type="entry name" value="SIGMA54_INTERACT_3"/>
    <property type="match status" value="1"/>
</dbReference>
<dbReference type="InterPro" id="IPR025662">
    <property type="entry name" value="Sigma_54_int_dom_ATP-bd_1"/>
</dbReference>
<keyword evidence="4" id="KW-0804">Transcription</keyword>
<dbReference type="Gene3D" id="3.40.50.300">
    <property type="entry name" value="P-loop containing nucleotide triphosphate hydrolases"/>
    <property type="match status" value="1"/>
</dbReference>
<feature type="domain" description="Response regulatory" evidence="7">
    <location>
        <begin position="11"/>
        <end position="125"/>
    </location>
</feature>
<dbReference type="InterPro" id="IPR058031">
    <property type="entry name" value="AAA_lid_NorR"/>
</dbReference>
<evidence type="ECO:0000259" key="7">
    <source>
        <dbReference type="PROSITE" id="PS50110"/>
    </source>
</evidence>
<evidence type="ECO:0000259" key="6">
    <source>
        <dbReference type="PROSITE" id="PS50045"/>
    </source>
</evidence>
<dbReference type="PROSITE" id="PS50110">
    <property type="entry name" value="RESPONSE_REGULATORY"/>
    <property type="match status" value="1"/>
</dbReference>
<comment type="caution">
    <text evidence="8">The sequence shown here is derived from an EMBL/GenBank/DDBJ whole genome shotgun (WGS) entry which is preliminary data.</text>
</comment>
<organism evidence="8 9">
    <name type="scientific">Candidatus Polarisedimenticola svalbardensis</name>
    <dbReference type="NCBI Taxonomy" id="2886004"/>
    <lineage>
        <taxon>Bacteria</taxon>
        <taxon>Pseudomonadati</taxon>
        <taxon>Acidobacteriota</taxon>
        <taxon>Candidatus Polarisedimenticolia</taxon>
        <taxon>Candidatus Polarisedimenticolales</taxon>
        <taxon>Candidatus Polarisedimenticolaceae</taxon>
        <taxon>Candidatus Polarisedimenticola</taxon>
    </lineage>
</organism>
<dbReference type="InterPro" id="IPR003593">
    <property type="entry name" value="AAA+_ATPase"/>
</dbReference>
<dbReference type="GO" id="GO:0000160">
    <property type="term" value="P:phosphorelay signal transduction system"/>
    <property type="evidence" value="ECO:0007669"/>
    <property type="project" value="InterPro"/>
</dbReference>
<dbReference type="InterPro" id="IPR001789">
    <property type="entry name" value="Sig_transdc_resp-reg_receiver"/>
</dbReference>
<dbReference type="Pfam" id="PF00158">
    <property type="entry name" value="Sigma54_activat"/>
    <property type="match status" value="1"/>
</dbReference>
<gene>
    <name evidence="8" type="ORF">IFK94_13865</name>
</gene>
<dbReference type="InterPro" id="IPR011006">
    <property type="entry name" value="CheY-like_superfamily"/>
</dbReference>
<keyword evidence="2" id="KW-0067">ATP-binding</keyword>
<dbReference type="SMART" id="SM00382">
    <property type="entry name" value="AAA"/>
    <property type="match status" value="1"/>
</dbReference>
<dbReference type="CDD" id="cd00009">
    <property type="entry name" value="AAA"/>
    <property type="match status" value="1"/>
</dbReference>
<accession>A0A8J6Y6K4</accession>
<evidence type="ECO:0000256" key="2">
    <source>
        <dbReference type="ARBA" id="ARBA00022840"/>
    </source>
</evidence>
<dbReference type="Pfam" id="PF25601">
    <property type="entry name" value="AAA_lid_14"/>
    <property type="match status" value="1"/>
</dbReference>
<evidence type="ECO:0000256" key="3">
    <source>
        <dbReference type="ARBA" id="ARBA00023015"/>
    </source>
</evidence>
<dbReference type="EMBL" id="JACXWD010000066">
    <property type="protein sequence ID" value="MBD3869204.1"/>
    <property type="molecule type" value="Genomic_DNA"/>
</dbReference>
<dbReference type="GO" id="GO:0005524">
    <property type="term" value="F:ATP binding"/>
    <property type="evidence" value="ECO:0007669"/>
    <property type="project" value="UniProtKB-KW"/>
</dbReference>
<evidence type="ECO:0000313" key="8">
    <source>
        <dbReference type="EMBL" id="MBD3869204.1"/>
    </source>
</evidence>
<evidence type="ECO:0000313" key="9">
    <source>
        <dbReference type="Proteomes" id="UP000648239"/>
    </source>
</evidence>
<feature type="non-terminal residue" evidence="8">
    <location>
        <position position="405"/>
    </location>
</feature>
<dbReference type="InterPro" id="IPR002078">
    <property type="entry name" value="Sigma_54_int"/>
</dbReference>
<dbReference type="InterPro" id="IPR025944">
    <property type="entry name" value="Sigma_54_int_dom_CS"/>
</dbReference>
<evidence type="ECO:0000256" key="5">
    <source>
        <dbReference type="PROSITE-ProRule" id="PRU00169"/>
    </source>
</evidence>
<comment type="caution">
    <text evidence="5">Lacks conserved residue(s) required for the propagation of feature annotation.</text>
</comment>
<dbReference type="PROSITE" id="PS00675">
    <property type="entry name" value="SIGMA54_INTERACT_1"/>
    <property type="match status" value="1"/>
</dbReference>
<dbReference type="Gene3D" id="3.40.50.2300">
    <property type="match status" value="1"/>
</dbReference>
<dbReference type="SUPFAM" id="SSF52540">
    <property type="entry name" value="P-loop containing nucleoside triphosphate hydrolases"/>
    <property type="match status" value="1"/>
</dbReference>
<proteinExistence type="predicted"/>
<dbReference type="AlphaFoldDB" id="A0A8J6Y6K4"/>
<dbReference type="GO" id="GO:0006355">
    <property type="term" value="P:regulation of DNA-templated transcription"/>
    <property type="evidence" value="ECO:0007669"/>
    <property type="project" value="InterPro"/>
</dbReference>
<protein>
    <submittedName>
        <fullName evidence="8">Sigma-54-dependent Fis family transcriptional regulator</fullName>
    </submittedName>
</protein>
<name>A0A8J6Y6K4_9BACT</name>